<evidence type="ECO:0000259" key="1">
    <source>
        <dbReference type="Pfam" id="PF18029"/>
    </source>
</evidence>
<dbReference type="OrthoDB" id="15077at2"/>
<dbReference type="STRING" id="280871.TL10_14800"/>
<accession>A0A0D1L5L1</accession>
<dbReference type="Proteomes" id="UP000032221">
    <property type="component" value="Unassembled WGS sequence"/>
</dbReference>
<name>A0A0D1L5L1_9MYCO</name>
<comment type="caution">
    <text evidence="2">The sequence shown here is derived from an EMBL/GenBank/DDBJ whole genome shotgun (WGS) entry which is preliminary data.</text>
</comment>
<dbReference type="Pfam" id="PF18029">
    <property type="entry name" value="Glyoxalase_6"/>
    <property type="match status" value="1"/>
</dbReference>
<protein>
    <submittedName>
        <fullName evidence="2">4a-hydroxytetrahydrobiopterin dehydratase</fullName>
    </submittedName>
</protein>
<dbReference type="AlphaFoldDB" id="A0A0D1L5L1"/>
<dbReference type="PANTHER" id="PTHR35908:SF1">
    <property type="entry name" value="CONSERVED PROTEIN"/>
    <property type="match status" value="1"/>
</dbReference>
<feature type="domain" description="Glyoxalase-like" evidence="1">
    <location>
        <begin position="107"/>
        <end position="213"/>
    </location>
</feature>
<keyword evidence="3" id="KW-1185">Reference proteome</keyword>
<sequence>MMLRQEISDAVSPLGWRLVLGAVYAEVLTSGLAAAAALAAAVVEETGSASQGHLTIDIRADRVLLRVRSAEGVTAHDIALARRISECLAARGETTTPGGVSVQALEIAIDALDIPAVRPFWRAVTGYVDEAGPSDLSGGLVDPTGRGPALWFQQMDVPRPQRNRIHLDVDVPHDEAPARIAAALAAGGVLLSDGAAPAFWVLADAEGNEVCVCTWQGRD</sequence>
<dbReference type="EMBL" id="JXST01000019">
    <property type="protein sequence ID" value="KIU16195.1"/>
    <property type="molecule type" value="Genomic_DNA"/>
</dbReference>
<reference evidence="2 3" key="1">
    <citation type="submission" date="2015-01" db="EMBL/GenBank/DDBJ databases">
        <title>Genome sequence of Mycobacterium llatzerense and Mycobacterium immunogenum recovered from brain abscess.</title>
        <authorList>
            <person name="Greninger A.L."/>
            <person name="Langelier C."/>
            <person name="Cunningham G."/>
            <person name="Chiu C.Y."/>
            <person name="Miller S."/>
        </authorList>
    </citation>
    <scope>NUCLEOTIDE SEQUENCE [LARGE SCALE GENOMIC DNA]</scope>
    <source>
        <strain evidence="2 3">CLUC14</strain>
    </source>
</reference>
<dbReference type="Gene3D" id="3.10.180.10">
    <property type="entry name" value="2,3-Dihydroxybiphenyl 1,2-Dioxygenase, domain 1"/>
    <property type="match status" value="1"/>
</dbReference>
<dbReference type="InterPro" id="IPR041581">
    <property type="entry name" value="Glyoxalase_6"/>
</dbReference>
<dbReference type="PATRIC" id="fig|280871.6.peg.3074"/>
<gene>
    <name evidence="2" type="ORF">TL10_14800</name>
</gene>
<dbReference type="SUPFAM" id="SSF54593">
    <property type="entry name" value="Glyoxalase/Bleomycin resistance protein/Dihydroxybiphenyl dioxygenase"/>
    <property type="match status" value="1"/>
</dbReference>
<evidence type="ECO:0000313" key="2">
    <source>
        <dbReference type="EMBL" id="KIU16195.1"/>
    </source>
</evidence>
<organism evidence="2 3">
    <name type="scientific">Mycolicibacterium llatzerense</name>
    <dbReference type="NCBI Taxonomy" id="280871"/>
    <lineage>
        <taxon>Bacteria</taxon>
        <taxon>Bacillati</taxon>
        <taxon>Actinomycetota</taxon>
        <taxon>Actinomycetes</taxon>
        <taxon>Mycobacteriales</taxon>
        <taxon>Mycobacteriaceae</taxon>
        <taxon>Mycolicibacterium</taxon>
    </lineage>
</organism>
<proteinExistence type="predicted"/>
<dbReference type="PANTHER" id="PTHR35908">
    <property type="entry name" value="HYPOTHETICAL FUSION PROTEIN"/>
    <property type="match status" value="1"/>
</dbReference>
<dbReference type="InterPro" id="IPR029068">
    <property type="entry name" value="Glyas_Bleomycin-R_OHBP_Dase"/>
</dbReference>
<evidence type="ECO:0000313" key="3">
    <source>
        <dbReference type="Proteomes" id="UP000032221"/>
    </source>
</evidence>